<dbReference type="SUPFAM" id="SSF56112">
    <property type="entry name" value="Protein kinase-like (PK-like)"/>
    <property type="match status" value="1"/>
</dbReference>
<feature type="region of interest" description="Disordered" evidence="9">
    <location>
        <begin position="68"/>
        <end position="102"/>
    </location>
</feature>
<evidence type="ECO:0000259" key="10">
    <source>
        <dbReference type="PROSITE" id="PS50001"/>
    </source>
</evidence>
<dbReference type="STRING" id="70415.A0A5S6QN40"/>
<name>A0A5S6QN40_TRIMR</name>
<keyword evidence="3 8" id="KW-0418">Kinase</keyword>
<dbReference type="Proteomes" id="UP000046395">
    <property type="component" value="Unassembled WGS sequence"/>
</dbReference>
<dbReference type="InterPro" id="IPR020635">
    <property type="entry name" value="Tyr_kinase_cat_dom"/>
</dbReference>
<evidence type="ECO:0000256" key="6">
    <source>
        <dbReference type="PROSITE-ProRule" id="PRU00191"/>
    </source>
</evidence>
<dbReference type="Gene3D" id="3.30.505.10">
    <property type="entry name" value="SH2 domain"/>
    <property type="match status" value="1"/>
</dbReference>
<feature type="binding site" evidence="7">
    <location>
        <position position="282"/>
    </location>
    <ligand>
        <name>ATP</name>
        <dbReference type="ChEBI" id="CHEBI:30616"/>
    </ligand>
</feature>
<dbReference type="AlphaFoldDB" id="A0A5S6QN40"/>
<evidence type="ECO:0000256" key="8">
    <source>
        <dbReference type="RuleBase" id="RU362096"/>
    </source>
</evidence>
<dbReference type="CDD" id="cd10361">
    <property type="entry name" value="SH2_Fps_family"/>
    <property type="match status" value="1"/>
</dbReference>
<dbReference type="SMART" id="SM00252">
    <property type="entry name" value="SH2"/>
    <property type="match status" value="1"/>
</dbReference>
<evidence type="ECO:0000256" key="5">
    <source>
        <dbReference type="ARBA" id="ARBA00023137"/>
    </source>
</evidence>
<dbReference type="Gene3D" id="1.10.510.10">
    <property type="entry name" value="Transferase(Phosphotransferase) domain 1"/>
    <property type="match status" value="1"/>
</dbReference>
<feature type="domain" description="Protein kinase" evidence="11">
    <location>
        <begin position="251"/>
        <end position="514"/>
    </location>
</feature>
<dbReference type="GO" id="GO:0004715">
    <property type="term" value="F:non-membrane spanning protein tyrosine kinase activity"/>
    <property type="evidence" value="ECO:0007669"/>
    <property type="project" value="UniProtKB-EC"/>
</dbReference>
<organism evidence="12 13">
    <name type="scientific">Trichuris muris</name>
    <name type="common">Mouse whipworm</name>
    <dbReference type="NCBI Taxonomy" id="70415"/>
    <lineage>
        <taxon>Eukaryota</taxon>
        <taxon>Metazoa</taxon>
        <taxon>Ecdysozoa</taxon>
        <taxon>Nematoda</taxon>
        <taxon>Enoplea</taxon>
        <taxon>Dorylaimia</taxon>
        <taxon>Trichinellida</taxon>
        <taxon>Trichuridae</taxon>
        <taxon>Trichuris</taxon>
    </lineage>
</organism>
<evidence type="ECO:0000256" key="3">
    <source>
        <dbReference type="ARBA" id="ARBA00022777"/>
    </source>
</evidence>
<keyword evidence="5 8" id="KW-0829">Tyrosine-protein kinase</keyword>
<dbReference type="PROSITE" id="PS00107">
    <property type="entry name" value="PROTEIN_KINASE_ATP"/>
    <property type="match status" value="1"/>
</dbReference>
<dbReference type="Pfam" id="PF07714">
    <property type="entry name" value="PK_Tyr_Ser-Thr"/>
    <property type="match status" value="1"/>
</dbReference>
<dbReference type="SUPFAM" id="SSF55550">
    <property type="entry name" value="SH2 domain"/>
    <property type="match status" value="1"/>
</dbReference>
<dbReference type="PRINTS" id="PR00109">
    <property type="entry name" value="TYRKINASE"/>
</dbReference>
<evidence type="ECO:0000256" key="4">
    <source>
        <dbReference type="ARBA" id="ARBA00022840"/>
    </source>
</evidence>
<dbReference type="InterPro" id="IPR000719">
    <property type="entry name" value="Prot_kinase_dom"/>
</dbReference>
<dbReference type="InterPro" id="IPR035849">
    <property type="entry name" value="Fes/Fps/Fer_SH2"/>
</dbReference>
<dbReference type="PANTHER" id="PTHR24418">
    <property type="entry name" value="TYROSINE-PROTEIN KINASE"/>
    <property type="match status" value="1"/>
</dbReference>
<dbReference type="CDD" id="cd00192">
    <property type="entry name" value="PTKc"/>
    <property type="match status" value="1"/>
</dbReference>
<evidence type="ECO:0000256" key="7">
    <source>
        <dbReference type="PROSITE-ProRule" id="PRU10141"/>
    </source>
</evidence>
<dbReference type="InterPro" id="IPR050198">
    <property type="entry name" value="Non-receptor_tyrosine_kinases"/>
</dbReference>
<evidence type="ECO:0000259" key="11">
    <source>
        <dbReference type="PROSITE" id="PS50011"/>
    </source>
</evidence>
<dbReference type="InterPro" id="IPR001245">
    <property type="entry name" value="Ser-Thr/Tyr_kinase_cat_dom"/>
</dbReference>
<feature type="domain" description="SH2" evidence="10">
    <location>
        <begin position="144"/>
        <end position="239"/>
    </location>
</feature>
<dbReference type="GO" id="GO:0005524">
    <property type="term" value="F:ATP binding"/>
    <property type="evidence" value="ECO:0007669"/>
    <property type="project" value="UniProtKB-UniRule"/>
</dbReference>
<dbReference type="EC" id="2.7.10.2" evidence="8"/>
<keyword evidence="4 7" id="KW-0067">ATP-binding</keyword>
<keyword evidence="1 8" id="KW-0808">Transferase</keyword>
<reference evidence="13" key="1">
    <citation type="submission" date="2019-12" db="UniProtKB">
        <authorList>
            <consortium name="WormBaseParasite"/>
        </authorList>
    </citation>
    <scope>IDENTIFICATION</scope>
</reference>
<dbReference type="WBParaSite" id="TMUE_2000008608.1">
    <property type="protein sequence ID" value="TMUE_2000008608.1"/>
    <property type="gene ID" value="WBGene00289795"/>
</dbReference>
<dbReference type="SMART" id="SM00219">
    <property type="entry name" value="TyrKc"/>
    <property type="match status" value="1"/>
</dbReference>
<dbReference type="InterPro" id="IPR011009">
    <property type="entry name" value="Kinase-like_dom_sf"/>
</dbReference>
<dbReference type="Pfam" id="PF00017">
    <property type="entry name" value="SH2"/>
    <property type="match status" value="1"/>
</dbReference>
<protein>
    <recommendedName>
        <fullName evidence="8">Tyrosine-protein kinase</fullName>
        <ecNumber evidence="8">2.7.10.2</ecNumber>
    </recommendedName>
</protein>
<feature type="compositionally biased region" description="Basic and acidic residues" evidence="9">
    <location>
        <begin position="68"/>
        <end position="90"/>
    </location>
</feature>
<sequence length="548" mass="62699">MANPWRSVQIYRREALFKCRVEISRARSPACANQALRHRSADNQKKHLGFRGVPGNICPRRTSCHFRQEKVQNDMRRKNEDKPRKTENKRSAKSRAGLSPRRIHEQVSALASVFKRPPRVAIKRDPRNKECFLKGSDPIRQAEYFLGRLPREEVELLLCESGQYAVRVSGIRERNHSGLCLSVRWKNLNLHVIIMANEKGKYFINGRKSFEYVDQLIKYYVTEKQVVSNELGALLLKPIVRPDWIISETKLRQDAKVGEGNFGEVWKGTLRKGEEDVKVAIKFLKQDKVPLSEELLFYKECRRLRTLNHRHVVKFMGVTVSEDSLKLVMELCDEGLCDYLHSNAGKITMAAKERILMHVARGMEYLANEGIIHRDLAARNCLAKKDIFKISDLGMAREGNLYKMSGGLKPVPIKWTAPDALRTGSYSQAADVWSYGVLIWEVMTDGKSPYSDLQEKYGRRFTIRLLERLDEGYRLKAPANTPGEISAIMTNCMEKDAEKRKTFKEIREAIEAYHVQTGGTISWSAETCSNKSGSSQQTCKAMLTVAKK</sequence>
<evidence type="ECO:0000313" key="12">
    <source>
        <dbReference type="Proteomes" id="UP000046395"/>
    </source>
</evidence>
<accession>A0A5S6QN40</accession>
<comment type="catalytic activity">
    <reaction evidence="8">
        <text>L-tyrosyl-[protein] + ATP = O-phospho-L-tyrosyl-[protein] + ADP + H(+)</text>
        <dbReference type="Rhea" id="RHEA:10596"/>
        <dbReference type="Rhea" id="RHEA-COMP:10136"/>
        <dbReference type="Rhea" id="RHEA-COMP:20101"/>
        <dbReference type="ChEBI" id="CHEBI:15378"/>
        <dbReference type="ChEBI" id="CHEBI:30616"/>
        <dbReference type="ChEBI" id="CHEBI:46858"/>
        <dbReference type="ChEBI" id="CHEBI:61978"/>
        <dbReference type="ChEBI" id="CHEBI:456216"/>
        <dbReference type="EC" id="2.7.10.2"/>
    </reaction>
</comment>
<dbReference type="InterPro" id="IPR000980">
    <property type="entry name" value="SH2"/>
</dbReference>
<comment type="similarity">
    <text evidence="8">Belongs to the protein kinase superfamily. Tyr protein kinase family.</text>
</comment>
<dbReference type="PROSITE" id="PS50011">
    <property type="entry name" value="PROTEIN_KINASE_DOM"/>
    <property type="match status" value="1"/>
</dbReference>
<keyword evidence="12" id="KW-1185">Reference proteome</keyword>
<dbReference type="InterPro" id="IPR017441">
    <property type="entry name" value="Protein_kinase_ATP_BS"/>
</dbReference>
<evidence type="ECO:0000256" key="9">
    <source>
        <dbReference type="SAM" id="MobiDB-lite"/>
    </source>
</evidence>
<evidence type="ECO:0000256" key="1">
    <source>
        <dbReference type="ARBA" id="ARBA00022679"/>
    </source>
</evidence>
<proteinExistence type="inferred from homology"/>
<dbReference type="InterPro" id="IPR036860">
    <property type="entry name" value="SH2_dom_sf"/>
</dbReference>
<keyword evidence="6" id="KW-0727">SH2 domain</keyword>
<evidence type="ECO:0000256" key="2">
    <source>
        <dbReference type="ARBA" id="ARBA00022741"/>
    </source>
</evidence>
<keyword evidence="2 7" id="KW-0547">Nucleotide-binding</keyword>
<dbReference type="PROSITE" id="PS50001">
    <property type="entry name" value="SH2"/>
    <property type="match status" value="1"/>
</dbReference>
<evidence type="ECO:0000313" key="13">
    <source>
        <dbReference type="WBParaSite" id="TMUE_2000008608.1"/>
    </source>
</evidence>